<keyword evidence="3" id="KW-1003">Cell membrane</keyword>
<evidence type="ECO:0000256" key="6">
    <source>
        <dbReference type="ARBA" id="ARBA00022989"/>
    </source>
</evidence>
<name>A0A931GR73_9ACTN</name>
<evidence type="ECO:0000256" key="9">
    <source>
        <dbReference type="SAM" id="Phobius"/>
    </source>
</evidence>
<dbReference type="EMBL" id="JADOUA010000001">
    <property type="protein sequence ID" value="MBG6089344.1"/>
    <property type="molecule type" value="Genomic_DNA"/>
</dbReference>
<keyword evidence="5" id="KW-0029">Amino-acid transport</keyword>
<reference evidence="10" key="1">
    <citation type="submission" date="2020-11" db="EMBL/GenBank/DDBJ databases">
        <title>Sequencing the genomes of 1000 actinobacteria strains.</title>
        <authorList>
            <person name="Klenk H.-P."/>
        </authorList>
    </citation>
    <scope>NUCLEOTIDE SEQUENCE</scope>
    <source>
        <strain evidence="10">DSM 43175</strain>
    </source>
</reference>
<comment type="similarity">
    <text evidence="8">Belongs to the binding-protein-dependent transport system permease family. LivHM subfamily.</text>
</comment>
<dbReference type="GO" id="GO:0006865">
    <property type="term" value="P:amino acid transport"/>
    <property type="evidence" value="ECO:0007669"/>
    <property type="project" value="UniProtKB-KW"/>
</dbReference>
<accession>A0A931GR73</accession>
<dbReference type="Proteomes" id="UP000614047">
    <property type="component" value="Unassembled WGS sequence"/>
</dbReference>
<evidence type="ECO:0000256" key="1">
    <source>
        <dbReference type="ARBA" id="ARBA00004651"/>
    </source>
</evidence>
<feature type="transmembrane region" description="Helical" evidence="9">
    <location>
        <begin position="91"/>
        <end position="112"/>
    </location>
</feature>
<proteinExistence type="inferred from homology"/>
<feature type="transmembrane region" description="Helical" evidence="9">
    <location>
        <begin position="218"/>
        <end position="246"/>
    </location>
</feature>
<feature type="transmembrane region" description="Helical" evidence="9">
    <location>
        <begin position="186"/>
        <end position="206"/>
    </location>
</feature>
<dbReference type="PANTHER" id="PTHR11795:SF450">
    <property type="entry name" value="ABC TRANSPORTER PERMEASE PROTEIN"/>
    <property type="match status" value="1"/>
</dbReference>
<evidence type="ECO:0000256" key="8">
    <source>
        <dbReference type="ARBA" id="ARBA00037998"/>
    </source>
</evidence>
<dbReference type="GO" id="GO:0005886">
    <property type="term" value="C:plasma membrane"/>
    <property type="evidence" value="ECO:0007669"/>
    <property type="project" value="UniProtKB-SubCell"/>
</dbReference>
<evidence type="ECO:0000313" key="10">
    <source>
        <dbReference type="EMBL" id="MBG6089344.1"/>
    </source>
</evidence>
<dbReference type="RefSeq" id="WP_197011962.1">
    <property type="nucleotide sequence ID" value="NZ_BAABES010000004.1"/>
</dbReference>
<dbReference type="AlphaFoldDB" id="A0A931GR73"/>
<feature type="transmembrane region" description="Helical" evidence="9">
    <location>
        <begin position="258"/>
        <end position="276"/>
    </location>
</feature>
<evidence type="ECO:0000256" key="3">
    <source>
        <dbReference type="ARBA" id="ARBA00022475"/>
    </source>
</evidence>
<dbReference type="InterPro" id="IPR001851">
    <property type="entry name" value="ABC_transp_permease"/>
</dbReference>
<keyword evidence="4 9" id="KW-0812">Transmembrane</keyword>
<dbReference type="InterPro" id="IPR052157">
    <property type="entry name" value="BCAA_transport_permease"/>
</dbReference>
<sequence>MSAFLSYLINGLAVGCGFALIGSGLVAVHRVTRVVNFAQGMFAVVAGLSAASFLNAGLPHGVAEVAAVAVAVGAGLLVGLLAIGRRGTDPLSALIITLGIGILAYAVEVMIWGDQPRSFPGLGGAFTLAGATVQKQYLLVIGVTAVTFTALGLFFGRTYAGKGLTACASNPYAAQVIGIDVRRMGLLAFGLGGALGGIAGVLVTPLQPISFDSEVTLIVNGFAAAVFGGLTRPGAALAGGLVLGVAEAMVAGYGKASYQIEVALGLMLAIMIWQAARTPALQEEAV</sequence>
<evidence type="ECO:0000256" key="5">
    <source>
        <dbReference type="ARBA" id="ARBA00022970"/>
    </source>
</evidence>
<dbReference type="GO" id="GO:0022857">
    <property type="term" value="F:transmembrane transporter activity"/>
    <property type="evidence" value="ECO:0007669"/>
    <property type="project" value="InterPro"/>
</dbReference>
<comment type="caution">
    <text evidence="10">The sequence shown here is derived from an EMBL/GenBank/DDBJ whole genome shotgun (WGS) entry which is preliminary data.</text>
</comment>
<evidence type="ECO:0000313" key="11">
    <source>
        <dbReference type="Proteomes" id="UP000614047"/>
    </source>
</evidence>
<evidence type="ECO:0000256" key="4">
    <source>
        <dbReference type="ARBA" id="ARBA00022692"/>
    </source>
</evidence>
<keyword evidence="11" id="KW-1185">Reference proteome</keyword>
<evidence type="ECO:0000256" key="2">
    <source>
        <dbReference type="ARBA" id="ARBA00022448"/>
    </source>
</evidence>
<protein>
    <submittedName>
        <fullName evidence="10">Branched-chain amino acid transport system permease protein</fullName>
    </submittedName>
</protein>
<comment type="subcellular location">
    <subcellularLocation>
        <location evidence="1">Cell membrane</location>
        <topology evidence="1">Multi-pass membrane protein</topology>
    </subcellularLocation>
</comment>
<evidence type="ECO:0000256" key="7">
    <source>
        <dbReference type="ARBA" id="ARBA00023136"/>
    </source>
</evidence>
<feature type="transmembrane region" description="Helical" evidence="9">
    <location>
        <begin position="137"/>
        <end position="155"/>
    </location>
</feature>
<feature type="transmembrane region" description="Helical" evidence="9">
    <location>
        <begin position="40"/>
        <end position="59"/>
    </location>
</feature>
<dbReference type="PANTHER" id="PTHR11795">
    <property type="entry name" value="BRANCHED-CHAIN AMINO ACID TRANSPORT SYSTEM PERMEASE PROTEIN LIVH"/>
    <property type="match status" value="1"/>
</dbReference>
<gene>
    <name evidence="10" type="ORF">IW256_003457</name>
</gene>
<organism evidence="10 11">
    <name type="scientific">Actinomadura viridis</name>
    <dbReference type="NCBI Taxonomy" id="58110"/>
    <lineage>
        <taxon>Bacteria</taxon>
        <taxon>Bacillati</taxon>
        <taxon>Actinomycetota</taxon>
        <taxon>Actinomycetes</taxon>
        <taxon>Streptosporangiales</taxon>
        <taxon>Thermomonosporaceae</taxon>
        <taxon>Actinomadura</taxon>
    </lineage>
</organism>
<keyword evidence="7 9" id="KW-0472">Membrane</keyword>
<feature type="transmembrane region" description="Helical" evidence="9">
    <location>
        <begin position="6"/>
        <end position="28"/>
    </location>
</feature>
<feature type="transmembrane region" description="Helical" evidence="9">
    <location>
        <begin position="65"/>
        <end position="84"/>
    </location>
</feature>
<dbReference type="CDD" id="cd06582">
    <property type="entry name" value="TM_PBP1_LivH_like"/>
    <property type="match status" value="1"/>
</dbReference>
<dbReference type="Pfam" id="PF02653">
    <property type="entry name" value="BPD_transp_2"/>
    <property type="match status" value="1"/>
</dbReference>
<keyword evidence="6 9" id="KW-1133">Transmembrane helix</keyword>
<keyword evidence="2" id="KW-0813">Transport</keyword>